<feature type="region of interest" description="Disordered" evidence="2">
    <location>
        <begin position="348"/>
        <end position="382"/>
    </location>
</feature>
<comment type="caution">
    <text evidence="3">The sequence shown here is derived from an EMBL/GenBank/DDBJ whole genome shotgun (WGS) entry which is preliminary data.</text>
</comment>
<keyword evidence="1" id="KW-0175">Coiled coil</keyword>
<protein>
    <submittedName>
        <fullName evidence="3">Branched-chain alpha-keto acid dehydrogenase subunit E2</fullName>
    </submittedName>
</protein>
<dbReference type="PANTHER" id="PTHR34439:SF1">
    <property type="entry name" value="CENTROBIN"/>
    <property type="match status" value="1"/>
</dbReference>
<gene>
    <name evidence="3" type="ORF">DR999_PMT22339</name>
</gene>
<sequence length="382" mass="42920">MSTGLILPTKERMEKSMPARPLQELSPPGSVCGLEELFPRYASLRLGTPPEPVPATEPLLLKEALAKERARRKTLAKVVEGWNRQEAERTELLRGLQAEKEAAQRALSEQQERAVQLEARLEQALEALSREEQAASQQREEAAALQEEKAGLLRSLEAERQRGRGLQAEREHGQRQLEALRATLEEQQAGWGHRERQLEQRCQALQEESAGQLEREKAAVQREAQRAADAQQVLASVQADAQRLESELEAARNPLCPQARCEAQKAKLEAELKVALEQQVTERLARVHEDTLRQTGAMREQHRKQLLELSGHHERELGSQLAQFRAELAEREERQRRLVEDYELRYRAGTGGPVTQGPLARHGDAATSGAGRLVTQGPLARR</sequence>
<dbReference type="GO" id="GO:1902410">
    <property type="term" value="P:mitotic cytokinetic process"/>
    <property type="evidence" value="ECO:0007669"/>
    <property type="project" value="TreeGrafter"/>
</dbReference>
<feature type="region of interest" description="Disordered" evidence="2">
    <location>
        <begin position="1"/>
        <end position="29"/>
    </location>
</feature>
<dbReference type="GO" id="GO:0005814">
    <property type="term" value="C:centriole"/>
    <property type="evidence" value="ECO:0007669"/>
    <property type="project" value="TreeGrafter"/>
</dbReference>
<dbReference type="OrthoDB" id="8190486at2759"/>
<organism evidence="3 4">
    <name type="scientific">Platysternon megacephalum</name>
    <name type="common">big-headed turtle</name>
    <dbReference type="NCBI Taxonomy" id="55544"/>
    <lineage>
        <taxon>Eukaryota</taxon>
        <taxon>Metazoa</taxon>
        <taxon>Chordata</taxon>
        <taxon>Craniata</taxon>
        <taxon>Vertebrata</taxon>
        <taxon>Euteleostomi</taxon>
        <taxon>Archelosauria</taxon>
        <taxon>Testudinata</taxon>
        <taxon>Testudines</taxon>
        <taxon>Cryptodira</taxon>
        <taxon>Durocryptodira</taxon>
        <taxon>Testudinoidea</taxon>
        <taxon>Platysternidae</taxon>
        <taxon>Platysternon</taxon>
    </lineage>
</organism>
<dbReference type="GO" id="GO:1902017">
    <property type="term" value="P:regulation of cilium assembly"/>
    <property type="evidence" value="ECO:0007669"/>
    <property type="project" value="InterPro"/>
</dbReference>
<evidence type="ECO:0000256" key="2">
    <source>
        <dbReference type="SAM" id="MobiDB-lite"/>
    </source>
</evidence>
<proteinExistence type="predicted"/>
<dbReference type="InterPro" id="IPR038923">
    <property type="entry name" value="Centrobin"/>
</dbReference>
<feature type="coiled-coil region" evidence="1">
    <location>
        <begin position="93"/>
        <end position="162"/>
    </location>
</feature>
<evidence type="ECO:0000256" key="1">
    <source>
        <dbReference type="SAM" id="Coils"/>
    </source>
</evidence>
<dbReference type="EMBL" id="QXTE01000969">
    <property type="protein sequence ID" value="TFJ95931.1"/>
    <property type="molecule type" value="Genomic_DNA"/>
</dbReference>
<reference evidence="3 4" key="1">
    <citation type="submission" date="2019-04" db="EMBL/GenBank/DDBJ databases">
        <title>Draft genome of the big-headed turtle Platysternon megacephalum.</title>
        <authorList>
            <person name="Gong S."/>
        </authorList>
    </citation>
    <scope>NUCLEOTIDE SEQUENCE [LARGE SCALE GENOMIC DNA]</scope>
    <source>
        <strain evidence="3">DO16091913</strain>
        <tissue evidence="3">Muscle</tissue>
    </source>
</reference>
<dbReference type="GO" id="GO:0007099">
    <property type="term" value="P:centriole replication"/>
    <property type="evidence" value="ECO:0007669"/>
    <property type="project" value="InterPro"/>
</dbReference>
<reference evidence="3 4" key="2">
    <citation type="submission" date="2019-04" db="EMBL/GenBank/DDBJ databases">
        <title>The genome sequence of big-headed turtle.</title>
        <authorList>
            <person name="Gong S."/>
        </authorList>
    </citation>
    <scope>NUCLEOTIDE SEQUENCE [LARGE SCALE GENOMIC DNA]</scope>
    <source>
        <strain evidence="3">DO16091913</strain>
        <tissue evidence="3">Muscle</tissue>
    </source>
</reference>
<evidence type="ECO:0000313" key="3">
    <source>
        <dbReference type="EMBL" id="TFJ95931.1"/>
    </source>
</evidence>
<evidence type="ECO:0000313" key="4">
    <source>
        <dbReference type="Proteomes" id="UP000297703"/>
    </source>
</evidence>
<dbReference type="AlphaFoldDB" id="A0A4D9DHM0"/>
<accession>A0A4D9DHM0</accession>
<dbReference type="GO" id="GO:0051299">
    <property type="term" value="P:centrosome separation"/>
    <property type="evidence" value="ECO:0007669"/>
    <property type="project" value="TreeGrafter"/>
</dbReference>
<dbReference type="PANTHER" id="PTHR34439">
    <property type="entry name" value="CENTROBIN"/>
    <property type="match status" value="1"/>
</dbReference>
<keyword evidence="4" id="KW-1185">Reference proteome</keyword>
<dbReference type="GO" id="GO:0005813">
    <property type="term" value="C:centrosome"/>
    <property type="evidence" value="ECO:0007669"/>
    <property type="project" value="TreeGrafter"/>
</dbReference>
<dbReference type="Proteomes" id="UP000297703">
    <property type="component" value="Unassembled WGS sequence"/>
</dbReference>
<feature type="coiled-coil region" evidence="1">
    <location>
        <begin position="195"/>
        <end position="278"/>
    </location>
</feature>
<name>A0A4D9DHM0_9SAUR</name>